<organism evidence="1 2">
    <name type="scientific">Microctonus hyperodae</name>
    <name type="common">Parasitoid wasp</name>
    <dbReference type="NCBI Taxonomy" id="165561"/>
    <lineage>
        <taxon>Eukaryota</taxon>
        <taxon>Metazoa</taxon>
        <taxon>Ecdysozoa</taxon>
        <taxon>Arthropoda</taxon>
        <taxon>Hexapoda</taxon>
        <taxon>Insecta</taxon>
        <taxon>Pterygota</taxon>
        <taxon>Neoptera</taxon>
        <taxon>Endopterygota</taxon>
        <taxon>Hymenoptera</taxon>
        <taxon>Apocrita</taxon>
        <taxon>Ichneumonoidea</taxon>
        <taxon>Braconidae</taxon>
        <taxon>Euphorinae</taxon>
        <taxon>Microctonus</taxon>
    </lineage>
</organism>
<name>A0AA39KGQ6_MICHY</name>
<reference evidence="1" key="1">
    <citation type="journal article" date="2023" name="bioRxiv">
        <title>Scaffold-level genome assemblies of two parasitoid biocontrol wasps reveal the parthenogenesis mechanism and an associated novel virus.</title>
        <authorList>
            <person name="Inwood S."/>
            <person name="Skelly J."/>
            <person name="Guhlin J."/>
            <person name="Harrop T."/>
            <person name="Goldson S."/>
            <person name="Dearden P."/>
        </authorList>
    </citation>
    <scope>NUCLEOTIDE SEQUENCE</scope>
    <source>
        <strain evidence="1">Lincoln</strain>
        <tissue evidence="1">Whole body</tissue>
    </source>
</reference>
<comment type="caution">
    <text evidence="1">The sequence shown here is derived from an EMBL/GenBank/DDBJ whole genome shotgun (WGS) entry which is preliminary data.</text>
</comment>
<keyword evidence="2" id="KW-1185">Reference proteome</keyword>
<gene>
    <name evidence="1" type="ORF">PV327_008197</name>
</gene>
<evidence type="ECO:0000313" key="1">
    <source>
        <dbReference type="EMBL" id="KAK0161783.1"/>
    </source>
</evidence>
<proteinExistence type="predicted"/>
<dbReference type="EMBL" id="JAQQBR010001834">
    <property type="protein sequence ID" value="KAK0161783.1"/>
    <property type="molecule type" value="Genomic_DNA"/>
</dbReference>
<reference evidence="1" key="2">
    <citation type="submission" date="2023-03" db="EMBL/GenBank/DDBJ databases">
        <authorList>
            <person name="Inwood S.N."/>
            <person name="Skelly J.G."/>
            <person name="Guhlin J."/>
            <person name="Harrop T.W.R."/>
            <person name="Goldson S.G."/>
            <person name="Dearden P.K."/>
        </authorList>
    </citation>
    <scope>NUCLEOTIDE SEQUENCE</scope>
    <source>
        <strain evidence="1">Lincoln</strain>
        <tissue evidence="1">Whole body</tissue>
    </source>
</reference>
<dbReference type="Proteomes" id="UP001168972">
    <property type="component" value="Unassembled WGS sequence"/>
</dbReference>
<sequence length="126" mass="14356">MMNLNNSSLSSITLCKFKSSDMKSRRIQKMESSSSNHSYWKNMSDKNNINTEIMCKLSCSSSFKLANNGVVKSRKKFCKFPSILLLLCILLQIARTSLAAFTTVELLWLVPPMEFSVKQIWSDVEC</sequence>
<evidence type="ECO:0000313" key="2">
    <source>
        <dbReference type="Proteomes" id="UP001168972"/>
    </source>
</evidence>
<accession>A0AA39KGQ6</accession>
<protein>
    <submittedName>
        <fullName evidence="1">Uncharacterized protein</fullName>
    </submittedName>
</protein>
<dbReference type="AlphaFoldDB" id="A0AA39KGQ6"/>